<evidence type="ECO:0000313" key="2">
    <source>
        <dbReference type="Proteomes" id="UP000757604"/>
    </source>
</evidence>
<protein>
    <submittedName>
        <fullName evidence="1">Uncharacterized protein</fullName>
    </submittedName>
</protein>
<dbReference type="RefSeq" id="WP_220370453.1">
    <property type="nucleotide sequence ID" value="NZ_JAEUAO010000001.1"/>
</dbReference>
<evidence type="ECO:0000313" key="1">
    <source>
        <dbReference type="EMBL" id="MBW9062397.1"/>
    </source>
</evidence>
<dbReference type="EMBL" id="JAEUAO010000001">
    <property type="protein sequence ID" value="MBW9062397.1"/>
    <property type="molecule type" value="Genomic_DNA"/>
</dbReference>
<proteinExistence type="predicted"/>
<comment type="caution">
    <text evidence="1">The sequence shown here is derived from an EMBL/GenBank/DDBJ whole genome shotgun (WGS) entry which is preliminary data.</text>
</comment>
<keyword evidence="2" id="KW-1185">Reference proteome</keyword>
<dbReference type="Proteomes" id="UP000757604">
    <property type="component" value="Unassembled WGS sequence"/>
</dbReference>
<organism evidence="1 2">
    <name type="scientific">Rhizobium herbae</name>
    <dbReference type="NCBI Taxonomy" id="508661"/>
    <lineage>
        <taxon>Bacteria</taxon>
        <taxon>Pseudomonadati</taxon>
        <taxon>Pseudomonadota</taxon>
        <taxon>Alphaproteobacteria</taxon>
        <taxon>Hyphomicrobiales</taxon>
        <taxon>Rhizobiaceae</taxon>
        <taxon>Rhizobium/Agrobacterium group</taxon>
        <taxon>Rhizobium</taxon>
    </lineage>
</organism>
<reference evidence="1 2" key="1">
    <citation type="journal article" date="2021" name="MBio">
        <title>Poor Competitiveness of Bradyrhizobium in Pigeon Pea Root Colonization in Indian Soils.</title>
        <authorList>
            <person name="Chalasani D."/>
            <person name="Basu A."/>
            <person name="Pullabhotla S.V.S.R.N."/>
            <person name="Jorrin B."/>
            <person name="Neal A.L."/>
            <person name="Poole P.S."/>
            <person name="Podile A.R."/>
            <person name="Tkacz A."/>
        </authorList>
    </citation>
    <scope>NUCLEOTIDE SEQUENCE [LARGE SCALE GENOMIC DNA]</scope>
    <source>
        <strain evidence="1 2">HU44</strain>
    </source>
</reference>
<name>A0ABS7H5A2_9HYPH</name>
<accession>A0ABS7H5A2</accession>
<sequence length="77" mass="8636">MRGSLAITTPLKPIERRFLRQLGERDGEFLLARGLAEKLAGAALVQAAYAKRHPVFPHHFAINPAGEYYLDRLARAH</sequence>
<gene>
    <name evidence="1" type="ORF">JNB71_03605</name>
</gene>